<evidence type="ECO:0000256" key="1">
    <source>
        <dbReference type="SAM" id="MobiDB-lite"/>
    </source>
</evidence>
<evidence type="ECO:0000313" key="2">
    <source>
        <dbReference type="EMBL" id="CAA9306569.1"/>
    </source>
</evidence>
<name>A0A6J4KIG2_9BACT</name>
<gene>
    <name evidence="2" type="ORF">AVDCRST_MAG11-1202</name>
</gene>
<feature type="compositionally biased region" description="Basic and acidic residues" evidence="1">
    <location>
        <begin position="178"/>
        <end position="209"/>
    </location>
</feature>
<feature type="compositionally biased region" description="Basic residues" evidence="1">
    <location>
        <begin position="211"/>
        <end position="220"/>
    </location>
</feature>
<feature type="compositionally biased region" description="Basic residues" evidence="1">
    <location>
        <begin position="32"/>
        <end position="52"/>
    </location>
</feature>
<feature type="region of interest" description="Disordered" evidence="1">
    <location>
        <begin position="32"/>
        <end position="57"/>
    </location>
</feature>
<dbReference type="EMBL" id="CADCTU010000273">
    <property type="protein sequence ID" value="CAA9306569.1"/>
    <property type="molecule type" value="Genomic_DNA"/>
</dbReference>
<proteinExistence type="predicted"/>
<reference evidence="2" key="1">
    <citation type="submission" date="2020-02" db="EMBL/GenBank/DDBJ databases">
        <authorList>
            <person name="Meier V. D."/>
        </authorList>
    </citation>
    <scope>NUCLEOTIDE SEQUENCE</scope>
    <source>
        <strain evidence="2">AVDCRST_MAG11</strain>
    </source>
</reference>
<feature type="compositionally biased region" description="Low complexity" evidence="1">
    <location>
        <begin position="270"/>
        <end position="279"/>
    </location>
</feature>
<feature type="compositionally biased region" description="Basic and acidic residues" evidence="1">
    <location>
        <begin position="301"/>
        <end position="310"/>
    </location>
</feature>
<feature type="compositionally biased region" description="Basic residues" evidence="1">
    <location>
        <begin position="143"/>
        <end position="177"/>
    </location>
</feature>
<protein>
    <submittedName>
        <fullName evidence="2">Uncharacterized protein</fullName>
    </submittedName>
</protein>
<feature type="compositionally biased region" description="Basic and acidic residues" evidence="1">
    <location>
        <begin position="125"/>
        <end position="142"/>
    </location>
</feature>
<feature type="non-terminal residue" evidence="2">
    <location>
        <position position="1"/>
    </location>
</feature>
<organism evidence="2">
    <name type="scientific">uncultured Gemmatimonadaceae bacterium</name>
    <dbReference type="NCBI Taxonomy" id="246130"/>
    <lineage>
        <taxon>Bacteria</taxon>
        <taxon>Pseudomonadati</taxon>
        <taxon>Gemmatimonadota</taxon>
        <taxon>Gemmatimonadia</taxon>
        <taxon>Gemmatimonadales</taxon>
        <taxon>Gemmatimonadaceae</taxon>
        <taxon>environmental samples</taxon>
    </lineage>
</organism>
<feature type="non-terminal residue" evidence="2">
    <location>
        <position position="322"/>
    </location>
</feature>
<feature type="region of interest" description="Disordered" evidence="1">
    <location>
        <begin position="269"/>
        <end position="322"/>
    </location>
</feature>
<feature type="region of interest" description="Disordered" evidence="1">
    <location>
        <begin position="75"/>
        <end position="231"/>
    </location>
</feature>
<dbReference type="AlphaFoldDB" id="A0A6J4KIG2"/>
<sequence>EHAPRSGRTAPCYLTFQSELRNEESLFRIRSTRGRRDRRLRRGRRSDHRRARAAGAGAVLQRVARLAVVARSRVRRQGGERVHVPPRGLPRPLGRLPGGERGHAPTPGLPAAEQRHGRHRAGGRARHDVHARSRPPLHDHAGRQRPRRSRHGGVGARRRVRGHAPRHAARRQHLHPRLQRDPDRRPGDGHDRAAHGGGGHRRDGRDAGQRRPARALRVRHGAGAPRDRHVGVLPVHGHVRCDDDREQLPDDDESGARCGYRLGRRRPVRRGGNVAGADAAGRRAGGGLGPLRVHHAGGGRVGDRHADRGARSRPRAGAARAV</sequence>
<accession>A0A6J4KIG2</accession>